<dbReference type="AlphaFoldDB" id="A0A7K1G968"/>
<feature type="compositionally biased region" description="Basic residues" evidence="1">
    <location>
        <begin position="139"/>
        <end position="152"/>
    </location>
</feature>
<protein>
    <submittedName>
        <fullName evidence="2">Uncharacterized protein</fullName>
    </submittedName>
</protein>
<evidence type="ECO:0000313" key="2">
    <source>
        <dbReference type="EMBL" id="MTE25827.1"/>
    </source>
</evidence>
<accession>A0A7K1G968</accession>
<name>A0A7K1G968_9FLAO</name>
<keyword evidence="3" id="KW-1185">Reference proteome</keyword>
<organism evidence="2 3">
    <name type="scientific">Winogradskyella ouciana</name>
    <dbReference type="NCBI Taxonomy" id="2608631"/>
    <lineage>
        <taxon>Bacteria</taxon>
        <taxon>Pseudomonadati</taxon>
        <taxon>Bacteroidota</taxon>
        <taxon>Flavobacteriia</taxon>
        <taxon>Flavobacteriales</taxon>
        <taxon>Flavobacteriaceae</taxon>
        <taxon>Winogradskyella</taxon>
    </lineage>
</organism>
<dbReference type="Proteomes" id="UP000447545">
    <property type="component" value="Unassembled WGS sequence"/>
</dbReference>
<feature type="region of interest" description="Disordered" evidence="1">
    <location>
        <begin position="133"/>
        <end position="152"/>
    </location>
</feature>
<reference evidence="2 3" key="1">
    <citation type="submission" date="2019-11" db="EMBL/GenBank/DDBJ databases">
        <title>Winogradskyella ouciana sp. nov., isolated from the hadal seawater of the Mariana Trench.</title>
        <authorList>
            <person name="Liu R."/>
        </authorList>
    </citation>
    <scope>NUCLEOTIDE SEQUENCE [LARGE SCALE GENOMIC DNA]</scope>
    <source>
        <strain evidence="2 3">ZXX205</strain>
    </source>
</reference>
<comment type="caution">
    <text evidence="2">The sequence shown here is derived from an EMBL/GenBank/DDBJ whole genome shotgun (WGS) entry which is preliminary data.</text>
</comment>
<dbReference type="EMBL" id="WJYA01000002">
    <property type="protein sequence ID" value="MTE25827.1"/>
    <property type="molecule type" value="Genomic_DNA"/>
</dbReference>
<evidence type="ECO:0000313" key="3">
    <source>
        <dbReference type="Proteomes" id="UP000447545"/>
    </source>
</evidence>
<evidence type="ECO:0000256" key="1">
    <source>
        <dbReference type="SAM" id="MobiDB-lite"/>
    </source>
</evidence>
<gene>
    <name evidence="2" type="ORF">F1003_02680</name>
</gene>
<proteinExistence type="predicted"/>
<sequence length="152" mass="18382">MKKIVLITFALFLGLNIFAQRRDRMGNPVVNREPTEKDIENYKRKIEERKEEFIANFLTTLEADEFQKEIIKQYLNSYFDAKQEVLKVKYERNFDREEAVKKLDNSHFKELEELISKDDMAKIKEMIKGNFDEQEVKKEKKKKRKKRKKDKG</sequence>
<dbReference type="RefSeq" id="WP_155087657.1">
    <property type="nucleotide sequence ID" value="NZ_WJYA01000002.1"/>
</dbReference>